<dbReference type="PANTHER" id="PTHR43630">
    <property type="entry name" value="POLY-BETA-1,6-N-ACETYL-D-GLUCOSAMINE SYNTHASE"/>
    <property type="match status" value="1"/>
</dbReference>
<dbReference type="CDD" id="cd06423">
    <property type="entry name" value="CESA_like"/>
    <property type="match status" value="1"/>
</dbReference>
<evidence type="ECO:0000313" key="11">
    <source>
        <dbReference type="EMBL" id="MBP0466114.1"/>
    </source>
</evidence>
<keyword evidence="6 10" id="KW-0812">Transmembrane</keyword>
<protein>
    <recommendedName>
        <fullName evidence="9 10">Poly-beta-1,6-N-acetyl-D-glucosamine synthase</fullName>
        <shortName evidence="10">Poly-beta-1,6-GlcNAc synthase</shortName>
        <ecNumber evidence="10">2.4.1.-</ecNumber>
    </recommendedName>
</protein>
<feature type="transmembrane region" description="Helical" evidence="10">
    <location>
        <begin position="202"/>
        <end position="220"/>
    </location>
</feature>
<dbReference type="SUPFAM" id="SSF53448">
    <property type="entry name" value="Nucleotide-diphospho-sugar transferases"/>
    <property type="match status" value="1"/>
</dbReference>
<evidence type="ECO:0000313" key="12">
    <source>
        <dbReference type="Proteomes" id="UP000680815"/>
    </source>
</evidence>
<sequence>MAILSGILPALYAFVGYWPLLMMLVWVIGGLVFAHLHEKGTKRRDRPPPMKTPLAVTILIPCYNEEDNAEETIRACAAQDYPDFEIIAVNDGSKDRTAEVLDRLAAEIPRLRVVHLAQNQGKAMALRAGAMVARGEILVCIDGDAILHPDCTAWLVRRFEDRPRLGAVTGNPRIRNRSTLLGLLQVGEFSATIGLIKRTQRLYGRVFTVSGVVVAFRLSALDDVGWWTADNLTEDVDVTWKLQRRRWTVHFEPNALSYILMPETLRGLWKQRLRWAQGGAQTFIRYAPDFMVWEGRRMWGVLAEYAISVFWCYAMVLTLALTLAGLAGVLPPGISPPPALLSSWGMVLSIACLAQFAVALWVDRRYEPEGAANYRPLVWVIWYPVAFWVLSAASTAWGFPRALLRRDGRRARWVSPDRGFR</sequence>
<comment type="caution">
    <text evidence="11">The sequence shown here is derived from an EMBL/GenBank/DDBJ whole genome shotgun (WGS) entry which is preliminary data.</text>
</comment>
<evidence type="ECO:0000256" key="6">
    <source>
        <dbReference type="ARBA" id="ARBA00022692"/>
    </source>
</evidence>
<keyword evidence="7 10" id="KW-1133">Transmembrane helix</keyword>
<keyword evidence="4 10" id="KW-0328">Glycosyltransferase</keyword>
<proteinExistence type="inferred from homology"/>
<keyword evidence="3 10" id="KW-1003">Cell membrane</keyword>
<dbReference type="Gene3D" id="3.90.550.10">
    <property type="entry name" value="Spore Coat Polysaccharide Biosynthesis Protein SpsA, Chain A"/>
    <property type="match status" value="1"/>
</dbReference>
<evidence type="ECO:0000256" key="7">
    <source>
        <dbReference type="ARBA" id="ARBA00022989"/>
    </source>
</evidence>
<gene>
    <name evidence="11" type="primary">pgaC</name>
    <name evidence="11" type="ORF">J5Y09_19465</name>
</gene>
<dbReference type="InterPro" id="IPR029044">
    <property type="entry name" value="Nucleotide-diphossugar_trans"/>
</dbReference>
<feature type="transmembrane region" description="Helical" evidence="10">
    <location>
        <begin position="339"/>
        <end position="361"/>
    </location>
</feature>
<dbReference type="InterPro" id="IPR023853">
    <property type="entry name" value="PGA_PgaC/IcaA"/>
</dbReference>
<keyword evidence="12" id="KW-1185">Reference proteome</keyword>
<name>A0ABS4AXN2_9PROT</name>
<feature type="transmembrane region" description="Helical" evidence="10">
    <location>
        <begin position="12"/>
        <end position="36"/>
    </location>
</feature>
<feature type="transmembrane region" description="Helical" evidence="10">
    <location>
        <begin position="381"/>
        <end position="404"/>
    </location>
</feature>
<dbReference type="EC" id="2.4.1.-" evidence="10"/>
<comment type="subcellular location">
    <subcellularLocation>
        <location evidence="1 10">Cell membrane</location>
        <topology evidence="1 10">Multi-pass membrane protein</topology>
    </subcellularLocation>
</comment>
<dbReference type="Pfam" id="PF13641">
    <property type="entry name" value="Glyco_tranf_2_3"/>
    <property type="match status" value="1"/>
</dbReference>
<reference evidence="11 12" key="1">
    <citation type="submission" date="2021-03" db="EMBL/GenBank/DDBJ databases">
        <authorList>
            <person name="So Y."/>
        </authorList>
    </citation>
    <scope>NUCLEOTIDE SEQUENCE [LARGE SCALE GENOMIC DNA]</scope>
    <source>
        <strain evidence="11 12">PWR1</strain>
    </source>
</reference>
<dbReference type="RefSeq" id="WP_209353488.1">
    <property type="nucleotide sequence ID" value="NZ_JAGIYZ010000022.1"/>
</dbReference>
<keyword evidence="5 10" id="KW-0808">Transferase</keyword>
<keyword evidence="8 10" id="KW-0472">Membrane</keyword>
<evidence type="ECO:0000256" key="5">
    <source>
        <dbReference type="ARBA" id="ARBA00022679"/>
    </source>
</evidence>
<evidence type="ECO:0000256" key="10">
    <source>
        <dbReference type="RuleBase" id="RU364028"/>
    </source>
</evidence>
<dbReference type="Proteomes" id="UP000680815">
    <property type="component" value="Unassembled WGS sequence"/>
</dbReference>
<dbReference type="NCBIfam" id="TIGR03937">
    <property type="entry name" value="PgaC_IcaA"/>
    <property type="match status" value="1"/>
</dbReference>
<evidence type="ECO:0000256" key="1">
    <source>
        <dbReference type="ARBA" id="ARBA00004651"/>
    </source>
</evidence>
<evidence type="ECO:0000256" key="9">
    <source>
        <dbReference type="NCBIfam" id="TIGR03937"/>
    </source>
</evidence>
<organism evidence="11 12">
    <name type="scientific">Roseomonas nitratireducens</name>
    <dbReference type="NCBI Taxonomy" id="2820810"/>
    <lineage>
        <taxon>Bacteria</taxon>
        <taxon>Pseudomonadati</taxon>
        <taxon>Pseudomonadota</taxon>
        <taxon>Alphaproteobacteria</taxon>
        <taxon>Acetobacterales</taxon>
        <taxon>Roseomonadaceae</taxon>
        <taxon>Roseomonas</taxon>
    </lineage>
</organism>
<accession>A0ABS4AXN2</accession>
<comment type="similarity">
    <text evidence="2 10">Belongs to the glycosyltransferase 2 family.</text>
</comment>
<evidence type="ECO:0000256" key="2">
    <source>
        <dbReference type="ARBA" id="ARBA00006739"/>
    </source>
</evidence>
<feature type="transmembrane region" description="Helical" evidence="10">
    <location>
        <begin position="305"/>
        <end position="327"/>
    </location>
</feature>
<evidence type="ECO:0000256" key="4">
    <source>
        <dbReference type="ARBA" id="ARBA00022676"/>
    </source>
</evidence>
<dbReference type="PANTHER" id="PTHR43630:SF1">
    <property type="entry name" value="POLY-BETA-1,6-N-ACETYL-D-GLUCOSAMINE SYNTHASE"/>
    <property type="match status" value="1"/>
</dbReference>
<dbReference type="EMBL" id="JAGIYZ010000022">
    <property type="protein sequence ID" value="MBP0466114.1"/>
    <property type="molecule type" value="Genomic_DNA"/>
</dbReference>
<evidence type="ECO:0000256" key="3">
    <source>
        <dbReference type="ARBA" id="ARBA00022475"/>
    </source>
</evidence>
<evidence type="ECO:0000256" key="8">
    <source>
        <dbReference type="ARBA" id="ARBA00023136"/>
    </source>
</evidence>